<protein>
    <submittedName>
        <fullName evidence="2">Uncharacterized protein</fullName>
    </submittedName>
</protein>
<gene>
    <name evidence="3" type="ORF">MM415A00143_0050</name>
    <name evidence="2" type="ORF">TM448B03128_0005</name>
</gene>
<dbReference type="EMBL" id="MT145198">
    <property type="protein sequence ID" value="QJI05375.1"/>
    <property type="molecule type" value="Genomic_DNA"/>
</dbReference>
<evidence type="ECO:0000313" key="3">
    <source>
        <dbReference type="EMBL" id="QJI05375.1"/>
    </source>
</evidence>
<organism evidence="2">
    <name type="scientific">viral metagenome</name>
    <dbReference type="NCBI Taxonomy" id="1070528"/>
    <lineage>
        <taxon>unclassified sequences</taxon>
        <taxon>metagenomes</taxon>
        <taxon>organismal metagenomes</taxon>
    </lineage>
</organism>
<accession>A0A6M3XX03</accession>
<proteinExistence type="predicted"/>
<reference evidence="2" key="1">
    <citation type="submission" date="2020-03" db="EMBL/GenBank/DDBJ databases">
        <title>The deep terrestrial virosphere.</title>
        <authorList>
            <person name="Holmfeldt K."/>
            <person name="Nilsson E."/>
            <person name="Simone D."/>
            <person name="Lopez-Fernandez M."/>
            <person name="Wu X."/>
            <person name="de Brujin I."/>
            <person name="Lundin D."/>
            <person name="Andersson A."/>
            <person name="Bertilsson S."/>
            <person name="Dopson M."/>
        </authorList>
    </citation>
    <scope>NUCLEOTIDE SEQUENCE</scope>
    <source>
        <strain evidence="3">MM415A00143</strain>
        <strain evidence="2">TM448B03128</strain>
    </source>
</reference>
<name>A0A6M3XX03_9ZZZZ</name>
<feature type="compositionally biased region" description="Basic and acidic residues" evidence="1">
    <location>
        <begin position="9"/>
        <end position="22"/>
    </location>
</feature>
<dbReference type="AlphaFoldDB" id="A0A6M3XX03"/>
<evidence type="ECO:0000256" key="1">
    <source>
        <dbReference type="SAM" id="MobiDB-lite"/>
    </source>
</evidence>
<dbReference type="EMBL" id="MT144994">
    <property type="protein sequence ID" value="QJI02353.1"/>
    <property type="molecule type" value="Genomic_DNA"/>
</dbReference>
<sequence length="44" mass="5130">MTDCTEEYELARKQAKEREAASRKLGLENARAMAKVAAQMRMRW</sequence>
<feature type="region of interest" description="Disordered" evidence="1">
    <location>
        <begin position="1"/>
        <end position="22"/>
    </location>
</feature>
<evidence type="ECO:0000313" key="2">
    <source>
        <dbReference type="EMBL" id="QJI02353.1"/>
    </source>
</evidence>